<dbReference type="Proteomes" id="UP000033188">
    <property type="component" value="Chromosome 5"/>
</dbReference>
<dbReference type="VEuPathDB" id="PiroplasmaDB:BBBOND_0404770"/>
<organism evidence="2 3">
    <name type="scientific">Babesia bigemina</name>
    <dbReference type="NCBI Taxonomy" id="5866"/>
    <lineage>
        <taxon>Eukaryota</taxon>
        <taxon>Sar</taxon>
        <taxon>Alveolata</taxon>
        <taxon>Apicomplexa</taxon>
        <taxon>Aconoidasida</taxon>
        <taxon>Piroplasmida</taxon>
        <taxon>Babesiidae</taxon>
        <taxon>Babesia</taxon>
    </lineage>
</organism>
<keyword evidence="3" id="KW-1185">Reference proteome</keyword>
<evidence type="ECO:0000313" key="3">
    <source>
        <dbReference type="Proteomes" id="UP000033188"/>
    </source>
</evidence>
<dbReference type="RefSeq" id="XP_012770177.1">
    <property type="nucleotide sequence ID" value="XM_012914723.1"/>
</dbReference>
<name>A0A061DBB6_BABBI</name>
<evidence type="ECO:0000256" key="1">
    <source>
        <dbReference type="SAM" id="Phobius"/>
    </source>
</evidence>
<dbReference type="EMBL" id="LK391711">
    <property type="protein sequence ID" value="CDR97991.1"/>
    <property type="molecule type" value="Genomic_DNA"/>
</dbReference>
<proteinExistence type="predicted"/>
<keyword evidence="1" id="KW-0812">Transmembrane</keyword>
<gene>
    <name evidence="2" type="ORF">BBBOND_0404770</name>
</gene>
<dbReference type="GeneID" id="24566532"/>
<accession>A0A061DBB6</accession>
<keyword evidence="1" id="KW-1133">Transmembrane helix</keyword>
<protein>
    <submittedName>
        <fullName evidence="2">Uncharacterized protein</fullName>
    </submittedName>
</protein>
<dbReference type="AlphaFoldDB" id="A0A061DBB6"/>
<keyword evidence="1" id="KW-0472">Membrane</keyword>
<dbReference type="KEGG" id="bbig:BBBOND_0404770"/>
<dbReference type="OrthoDB" id="389832at2759"/>
<evidence type="ECO:0000313" key="2">
    <source>
        <dbReference type="EMBL" id="CDR97991.1"/>
    </source>
</evidence>
<reference evidence="3" key="1">
    <citation type="journal article" date="2014" name="Nucleic Acids Res.">
        <title>The evolutionary dynamics of variant antigen genes in Babesia reveal a history of genomic innovation underlying host-parasite interaction.</title>
        <authorList>
            <person name="Jackson A.P."/>
            <person name="Otto T.D."/>
            <person name="Darby A."/>
            <person name="Ramaprasad A."/>
            <person name="Xia D."/>
            <person name="Echaide I.E."/>
            <person name="Farber M."/>
            <person name="Gahlot S."/>
            <person name="Gamble J."/>
            <person name="Gupta D."/>
            <person name="Gupta Y."/>
            <person name="Jackson L."/>
            <person name="Malandrin L."/>
            <person name="Malas T.B."/>
            <person name="Moussa E."/>
            <person name="Nair M."/>
            <person name="Reid A.J."/>
            <person name="Sanders M."/>
            <person name="Sharma J."/>
            <person name="Tracey A."/>
            <person name="Quail M.A."/>
            <person name="Weir W."/>
            <person name="Wastling J.M."/>
            <person name="Hall N."/>
            <person name="Willadsen P."/>
            <person name="Lingelbach K."/>
            <person name="Shiels B."/>
            <person name="Tait A."/>
            <person name="Berriman M."/>
            <person name="Allred D.R."/>
            <person name="Pain A."/>
        </authorList>
    </citation>
    <scope>NUCLEOTIDE SEQUENCE [LARGE SCALE GENOMIC DNA]</scope>
    <source>
        <strain evidence="3">Bond</strain>
    </source>
</reference>
<dbReference type="OMA" id="YYPTSEM"/>
<sequence>MALNITRALRICRISPLVGFKPGAGVVYHPSVEEALENDNRRLKRAIQKGYELPKIEGERMYHGLDSAKTVENNWESLRTVRYPMNGGYDRFSYRLPQVHAFNEDELAKFFDSTDYQKKFTLSEIWMSGKHRITCLLTIYIGFIAPFIFVWAEGVWRNHREPIEPAIPVEDYFKHFVWHQVGPQINHHAYQQYCEARRTNKWRNPHINPEDYIPPEFRNLQSFEGVKLAH</sequence>
<feature type="transmembrane region" description="Helical" evidence="1">
    <location>
        <begin position="133"/>
        <end position="152"/>
    </location>
</feature>